<keyword evidence="2 5" id="KW-0813">Transport</keyword>
<evidence type="ECO:0000256" key="2">
    <source>
        <dbReference type="ARBA" id="ARBA00022448"/>
    </source>
</evidence>
<accession>A0A369W6I9</accession>
<keyword evidence="8" id="KW-1185">Reference proteome</keyword>
<evidence type="ECO:0000256" key="4">
    <source>
        <dbReference type="ARBA" id="ARBA00022764"/>
    </source>
</evidence>
<dbReference type="PIRSF" id="PIRSF019574">
    <property type="entry name" value="Periplasmic_polyamine_BP"/>
    <property type="match status" value="1"/>
</dbReference>
<keyword evidence="3 6" id="KW-0732">Signal</keyword>
<sequence length="363" mass="39322">MNKSLFLLTVSASLLCGAATAQDQIVNIYNWSDYIAEDTLDKFTAETGIATNYDVFDSNEIVEARLLAGSSGYDVVVPSGFFLERQIPIGLFQLLDKSKLPNLVNLDPAIMAIVEAHDPGSQYSVPYMWGTSGLGYNVDMVTERVGADGPLTSWDLLFDPENAAKLADCGIALLDAPVEMMAIALNYLGLDPNSESADDLAQAEALFAGIRPYVRLFHSSQYISDLANGEICLAVGYSGDVFIAADRAAEADQGVEITYVIPDEGTSLWVDMMAIPADAPNPDAAHAFINFILEPQIAADITNYVWYANPNTASLDLVDPDIAADPAIFPTAEVMENLFPLKARTPAYDRLLTRAWTRVKTGQ</sequence>
<proteinExistence type="inferred from homology"/>
<evidence type="ECO:0000256" key="1">
    <source>
        <dbReference type="ARBA" id="ARBA00004418"/>
    </source>
</evidence>
<feature type="signal peptide" evidence="6">
    <location>
        <begin position="1"/>
        <end position="21"/>
    </location>
</feature>
<comment type="function">
    <text evidence="5">Required for the activity of the bacterial periplasmic transport system of putrescine.</text>
</comment>
<evidence type="ECO:0000256" key="6">
    <source>
        <dbReference type="SAM" id="SignalP"/>
    </source>
</evidence>
<dbReference type="RefSeq" id="WP_114647071.1">
    <property type="nucleotide sequence ID" value="NZ_QQNH01000041.1"/>
</dbReference>
<dbReference type="Gene3D" id="3.40.190.10">
    <property type="entry name" value="Periplasmic binding protein-like II"/>
    <property type="match status" value="2"/>
</dbReference>
<dbReference type="CDD" id="cd13659">
    <property type="entry name" value="PBP2_PotF"/>
    <property type="match status" value="1"/>
</dbReference>
<dbReference type="GO" id="GO:0015846">
    <property type="term" value="P:polyamine transport"/>
    <property type="evidence" value="ECO:0007669"/>
    <property type="project" value="InterPro"/>
</dbReference>
<protein>
    <recommendedName>
        <fullName evidence="5">Putrescine-binding periplasmic protein</fullName>
    </recommendedName>
</protein>
<feature type="chain" id="PRO_5017075241" description="Putrescine-binding periplasmic protein" evidence="6">
    <location>
        <begin position="22"/>
        <end position="363"/>
    </location>
</feature>
<dbReference type="InterPro" id="IPR006059">
    <property type="entry name" value="SBP"/>
</dbReference>
<dbReference type="Pfam" id="PF13416">
    <property type="entry name" value="SBP_bac_8"/>
    <property type="match status" value="1"/>
</dbReference>
<reference evidence="8" key="1">
    <citation type="submission" date="2018-07" db="EMBL/GenBank/DDBJ databases">
        <authorList>
            <person name="Liu B.-T."/>
            <person name="Du Z."/>
        </authorList>
    </citation>
    <scope>NUCLEOTIDE SEQUENCE [LARGE SCALE GENOMIC DNA]</scope>
    <source>
        <strain evidence="8">XYN52</strain>
    </source>
</reference>
<dbReference type="OrthoDB" id="9769319at2"/>
<dbReference type="EMBL" id="QQNH01000041">
    <property type="protein sequence ID" value="RDE07691.1"/>
    <property type="molecule type" value="Genomic_DNA"/>
</dbReference>
<dbReference type="GO" id="GO:0042597">
    <property type="term" value="C:periplasmic space"/>
    <property type="evidence" value="ECO:0007669"/>
    <property type="project" value="UniProtKB-SubCell"/>
</dbReference>
<dbReference type="SUPFAM" id="SSF53850">
    <property type="entry name" value="Periplasmic binding protein-like II"/>
    <property type="match status" value="1"/>
</dbReference>
<gene>
    <name evidence="7" type="ORF">DVH29_15390</name>
</gene>
<dbReference type="Proteomes" id="UP000253759">
    <property type="component" value="Unassembled WGS sequence"/>
</dbReference>
<dbReference type="InterPro" id="IPR001188">
    <property type="entry name" value="Sperm_putr-bd"/>
</dbReference>
<evidence type="ECO:0000256" key="5">
    <source>
        <dbReference type="PIRNR" id="PIRNR019574"/>
    </source>
</evidence>
<organism evidence="7 8">
    <name type="scientific">Pelagibacterium lacus</name>
    <dbReference type="NCBI Taxonomy" id="2282655"/>
    <lineage>
        <taxon>Bacteria</taxon>
        <taxon>Pseudomonadati</taxon>
        <taxon>Pseudomonadota</taxon>
        <taxon>Alphaproteobacteria</taxon>
        <taxon>Hyphomicrobiales</taxon>
        <taxon>Devosiaceae</taxon>
        <taxon>Pelagibacterium</taxon>
    </lineage>
</organism>
<comment type="subcellular location">
    <subcellularLocation>
        <location evidence="1 5">Periplasm</location>
    </subcellularLocation>
</comment>
<comment type="similarity">
    <text evidence="5">Belongs to the bacterial solute-binding protein PotD/PotF family.</text>
</comment>
<comment type="caution">
    <text evidence="7">The sequence shown here is derived from an EMBL/GenBank/DDBJ whole genome shotgun (WGS) entry which is preliminary data.</text>
</comment>
<dbReference type="PRINTS" id="PR00909">
    <property type="entry name" value="SPERMDNBNDNG"/>
</dbReference>
<dbReference type="PANTHER" id="PTHR30222">
    <property type="entry name" value="SPERMIDINE/PUTRESCINE-BINDING PERIPLASMIC PROTEIN"/>
    <property type="match status" value="1"/>
</dbReference>
<dbReference type="GO" id="GO:0019808">
    <property type="term" value="F:polyamine binding"/>
    <property type="evidence" value="ECO:0007669"/>
    <property type="project" value="InterPro"/>
</dbReference>
<evidence type="ECO:0000313" key="7">
    <source>
        <dbReference type="EMBL" id="RDE07691.1"/>
    </source>
</evidence>
<name>A0A369W6I9_9HYPH</name>
<dbReference type="AlphaFoldDB" id="A0A369W6I9"/>
<evidence type="ECO:0000256" key="3">
    <source>
        <dbReference type="ARBA" id="ARBA00022729"/>
    </source>
</evidence>
<evidence type="ECO:0000313" key="8">
    <source>
        <dbReference type="Proteomes" id="UP000253759"/>
    </source>
</evidence>
<keyword evidence="4 5" id="KW-0574">Periplasm</keyword>
<dbReference type="PANTHER" id="PTHR30222:SF12">
    <property type="entry name" value="NORSPERMIDINE SENSOR"/>
    <property type="match status" value="1"/>
</dbReference>